<dbReference type="Proteomes" id="UP000219563">
    <property type="component" value="Unassembled WGS sequence"/>
</dbReference>
<name>A0A285STT3_9FIRM</name>
<dbReference type="AlphaFoldDB" id="A0A285STT3"/>
<dbReference type="GO" id="GO:0005975">
    <property type="term" value="P:carbohydrate metabolic process"/>
    <property type="evidence" value="ECO:0007669"/>
    <property type="project" value="InterPro"/>
</dbReference>
<feature type="domain" description="Non-reducing end beta-L-arabinofuranosidase-like GH127 catalytic" evidence="1">
    <location>
        <begin position="13"/>
        <end position="427"/>
    </location>
</feature>
<evidence type="ECO:0000259" key="3">
    <source>
        <dbReference type="Pfam" id="PF20737"/>
    </source>
</evidence>
<organism evidence="4 5">
    <name type="scientific">Pseudobutyrivibrio ruminis DSM 9787</name>
    <dbReference type="NCBI Taxonomy" id="1123011"/>
    <lineage>
        <taxon>Bacteria</taxon>
        <taxon>Bacillati</taxon>
        <taxon>Bacillota</taxon>
        <taxon>Clostridia</taxon>
        <taxon>Lachnospirales</taxon>
        <taxon>Lachnospiraceae</taxon>
        <taxon>Pseudobutyrivibrio</taxon>
    </lineage>
</organism>
<dbReference type="PANTHER" id="PTHR43465">
    <property type="entry name" value="DUF1680 DOMAIN PROTEIN (AFU_ORTHOLOGUE AFUA_1G08910)"/>
    <property type="match status" value="1"/>
</dbReference>
<dbReference type="InterPro" id="IPR012878">
    <property type="entry name" value="Beta-AFase-like_GH127_cat"/>
</dbReference>
<dbReference type="PANTHER" id="PTHR43465:SF2">
    <property type="entry name" value="DUF1680 DOMAIN PROTEIN (AFU_ORTHOLOGUE AFUA_1G08910)"/>
    <property type="match status" value="1"/>
</dbReference>
<dbReference type="InterPro" id="IPR008928">
    <property type="entry name" value="6-hairpin_glycosidase_sf"/>
</dbReference>
<evidence type="ECO:0008006" key="6">
    <source>
        <dbReference type="Google" id="ProtNLM"/>
    </source>
</evidence>
<proteinExistence type="predicted"/>
<dbReference type="RefSeq" id="WP_097076908.1">
    <property type="nucleotide sequence ID" value="NZ_OBMR01000010.1"/>
</dbReference>
<dbReference type="EMBL" id="OBMR01000010">
    <property type="protein sequence ID" value="SOC11979.1"/>
    <property type="molecule type" value="Genomic_DNA"/>
</dbReference>
<gene>
    <name evidence="4" type="ORF">SAMN02910411_2794</name>
</gene>
<evidence type="ECO:0000313" key="5">
    <source>
        <dbReference type="Proteomes" id="UP000219563"/>
    </source>
</evidence>
<feature type="domain" description="Non-reducing end beta-L-arabinofuranosidase-like GH127 C-terminal" evidence="3">
    <location>
        <begin position="534"/>
        <end position="647"/>
    </location>
</feature>
<evidence type="ECO:0000259" key="1">
    <source>
        <dbReference type="Pfam" id="PF07944"/>
    </source>
</evidence>
<evidence type="ECO:0000313" key="4">
    <source>
        <dbReference type="EMBL" id="SOC11979.1"/>
    </source>
</evidence>
<dbReference type="Pfam" id="PF20737">
    <property type="entry name" value="Glyco_hydro127C"/>
    <property type="match status" value="1"/>
</dbReference>
<sequence length="651" mass="73967">MKYKANSSIPIKNIKITDKFWNKYRDLVGEVIIPYQWDVLNDRLKDVETSHCIENFKIAAGLSNGNYEGAVFQDTDLAKWLEAVGFYLSSYGRDEKLEALADEAIDLIEKAQQPDGYLDTYFIINAPDKKWKNLCEGHELYTAGHFMEAAVAYYEATGKRKILDIVCRLADLLCTVFGDGKNQCHGYPGHPEVEVGLVKLYRTTGEKKYLDLAKHFIDIRGVGENYFLEEEKQQGFERIFPEFMNYDPSYSQSHLPVREQETAEGHAVRAGYLYSAMADVAAETDDKELLDACKTIWDDMVHKRMYITGSIGSSGWLERFTTDYDLPNDCNYSESCASIALAMFGKRMAEITKDATYYDDVERALYNTVLAGIAMDGKSFFYVNPLEVWPDVCKDHTSRLHVKSERQKWFGVACCPPNIARTLASLGQYISFVEDKILYINMFVSSVIEAEVSGQTINVKMDSEVPWNGKVKLVLTSADEMSGNVAIRIPYYAINPTISINESNIAIAQKDGYTYIPLTGKTMDIEFSFDMKARFIHSNPRVRADAGKIAIMKGPIVYCLEQVDNGDNLASIFVSNKTPLAEEFDQNLLSGTIKITFKGIKLKEDNWNPKSLYDEKESIFEDINLTAVPYCYWGNRNKNEEMTVWIKETFN</sequence>
<dbReference type="InterPro" id="IPR049046">
    <property type="entry name" value="Beta-AFase-like_GH127_middle"/>
</dbReference>
<dbReference type="Pfam" id="PF20736">
    <property type="entry name" value="Glyco_hydro127M"/>
    <property type="match status" value="1"/>
</dbReference>
<feature type="domain" description="Non-reducing end beta-L-arabinofuranosidase-like GH127 middle" evidence="2">
    <location>
        <begin position="438"/>
        <end position="531"/>
    </location>
</feature>
<dbReference type="InterPro" id="IPR049174">
    <property type="entry name" value="Beta-AFase-like"/>
</dbReference>
<reference evidence="4 5" key="1">
    <citation type="submission" date="2017-08" db="EMBL/GenBank/DDBJ databases">
        <authorList>
            <person name="de Groot N.N."/>
        </authorList>
    </citation>
    <scope>NUCLEOTIDE SEQUENCE [LARGE SCALE GENOMIC DNA]</scope>
    <source>
        <strain evidence="4 5">DSM 9787</strain>
    </source>
</reference>
<dbReference type="Pfam" id="PF07944">
    <property type="entry name" value="Beta-AFase-like_GH127_cat"/>
    <property type="match status" value="1"/>
</dbReference>
<evidence type="ECO:0000259" key="2">
    <source>
        <dbReference type="Pfam" id="PF20736"/>
    </source>
</evidence>
<accession>A0A285STT3</accession>
<protein>
    <recommendedName>
        <fullName evidence="6">Glycoside hydrolase family 127 protein</fullName>
    </recommendedName>
</protein>
<dbReference type="SUPFAM" id="SSF48208">
    <property type="entry name" value="Six-hairpin glycosidases"/>
    <property type="match status" value="1"/>
</dbReference>
<dbReference type="InterPro" id="IPR049049">
    <property type="entry name" value="Beta-AFase-like_GH127_C"/>
</dbReference>